<dbReference type="EMBL" id="AP012547">
    <property type="protein sequence ID" value="BAO29294.1"/>
    <property type="molecule type" value="Genomic_DNA"/>
</dbReference>
<dbReference type="KEGG" id="shd:SUTH_01495"/>
<dbReference type="InterPro" id="IPR013976">
    <property type="entry name" value="HDOD"/>
</dbReference>
<dbReference type="HOGENOM" id="CLU_942058_0_0_4"/>
<dbReference type="Proteomes" id="UP000031637">
    <property type="component" value="Chromosome"/>
</dbReference>
<keyword evidence="3" id="KW-1185">Reference proteome</keyword>
<sequence>MIEQPLPDLEAWVAYFREANLPVLRHTVQELERMRENAENVNGRVLSATILRDPMMTLRVLGYIETNRRARQTTDITTIERAIMMIGITPFFRDFQDLPQIENQLKPYPQALLGMLKVIHRARRAAQWARDWAIVRHDLDVDEITLAALLHDMAELLMWCFAPRIAIKVRDTQIADRTRRSADIQTEIYGIPLYQLKMGLAETWHLPQLLSQLMDSKNAENPRVRNVKLAVDLARHSANSWSDAALPDDLNGIRELLRINQQTLVRRLGLDETTSTMLLAMDDTPEQNDSVSRSSEAP</sequence>
<dbReference type="PANTHER" id="PTHR33525:SF3">
    <property type="entry name" value="RIBONUCLEASE Y"/>
    <property type="match status" value="1"/>
</dbReference>
<evidence type="ECO:0000259" key="1">
    <source>
        <dbReference type="PROSITE" id="PS51833"/>
    </source>
</evidence>
<feature type="domain" description="HDOD" evidence="1">
    <location>
        <begin position="21"/>
        <end position="220"/>
    </location>
</feature>
<dbReference type="InterPro" id="IPR052340">
    <property type="entry name" value="RNase_Y/CdgJ"/>
</dbReference>
<reference evidence="2 3" key="1">
    <citation type="journal article" date="2014" name="Syst. Appl. Microbiol.">
        <title>Complete genomes of freshwater sulfur oxidizers Sulfuricella denitrificans skB26 and Sulfuritalea hydrogenivorans sk43H: genetic insights into the sulfur oxidation pathway of betaproteobacteria.</title>
        <authorList>
            <person name="Watanabe T."/>
            <person name="Kojima H."/>
            <person name="Fukui M."/>
        </authorList>
    </citation>
    <scope>NUCLEOTIDE SEQUENCE [LARGE SCALE GENOMIC DNA]</scope>
    <source>
        <strain evidence="2">DSM22779</strain>
    </source>
</reference>
<organism evidence="2 3">
    <name type="scientific">Sulfuritalea hydrogenivorans sk43H</name>
    <dbReference type="NCBI Taxonomy" id="1223802"/>
    <lineage>
        <taxon>Bacteria</taxon>
        <taxon>Pseudomonadati</taxon>
        <taxon>Pseudomonadota</taxon>
        <taxon>Betaproteobacteria</taxon>
        <taxon>Nitrosomonadales</taxon>
        <taxon>Sterolibacteriaceae</taxon>
        <taxon>Sulfuritalea</taxon>
    </lineage>
</organism>
<evidence type="ECO:0000313" key="3">
    <source>
        <dbReference type="Proteomes" id="UP000031637"/>
    </source>
</evidence>
<dbReference type="AlphaFoldDB" id="W0SDM2"/>
<dbReference type="PROSITE" id="PS51833">
    <property type="entry name" value="HDOD"/>
    <property type="match status" value="1"/>
</dbReference>
<accession>W0SDM2</accession>
<dbReference type="Gene3D" id="1.10.3210.10">
    <property type="entry name" value="Hypothetical protein af1432"/>
    <property type="match status" value="1"/>
</dbReference>
<dbReference type="OrthoDB" id="9126875at2"/>
<dbReference type="STRING" id="1223802.SUTH_01495"/>
<dbReference type="PANTHER" id="PTHR33525">
    <property type="match status" value="1"/>
</dbReference>
<proteinExistence type="predicted"/>
<name>W0SDM2_9PROT</name>
<dbReference type="RefSeq" id="WP_070099331.1">
    <property type="nucleotide sequence ID" value="NZ_AP012547.1"/>
</dbReference>
<protein>
    <recommendedName>
        <fullName evidence="1">HDOD domain-containing protein</fullName>
    </recommendedName>
</protein>
<dbReference type="SUPFAM" id="SSF109604">
    <property type="entry name" value="HD-domain/PDEase-like"/>
    <property type="match status" value="1"/>
</dbReference>
<dbReference type="Pfam" id="PF08668">
    <property type="entry name" value="HDOD"/>
    <property type="match status" value="1"/>
</dbReference>
<gene>
    <name evidence="2" type="ORF">SUTH_01495</name>
</gene>
<evidence type="ECO:0000313" key="2">
    <source>
        <dbReference type="EMBL" id="BAO29294.1"/>
    </source>
</evidence>